<sequence>MAVFIIGSIYVYAVSVLFPAILAFGPPSAISYTRLSAANNNTKCGVRGLVMNIYPPADHAGRCQPKRIKTFGCKGQCYSYTEVNSNLTRITRSCSCCQPTDFGLQKAVIRCQGGMELRKVGRRIYYAHVKKQKRFSFFCLYHHSLSLSLFWVYSFNYPP</sequence>
<evidence type="ECO:0000313" key="7">
    <source>
        <dbReference type="EMBL" id="CAE1234797.1"/>
    </source>
</evidence>
<evidence type="ECO:0000259" key="6">
    <source>
        <dbReference type="Pfam" id="PF03045"/>
    </source>
</evidence>
<name>A0A812BMQ4_ACAPH</name>
<feature type="transmembrane region" description="Helical" evidence="5">
    <location>
        <begin position="6"/>
        <end position="25"/>
    </location>
</feature>
<comment type="subcellular location">
    <subcellularLocation>
        <location evidence="1">Secreted</location>
    </subcellularLocation>
</comment>
<comment type="caution">
    <text evidence="7">The sequence shown here is derived from an EMBL/GenBank/DDBJ whole genome shotgun (WGS) entry which is preliminary data.</text>
</comment>
<dbReference type="InterPro" id="IPR029034">
    <property type="entry name" value="Cystine-knot_cytokine"/>
</dbReference>
<proteinExistence type="predicted"/>
<evidence type="ECO:0000256" key="3">
    <source>
        <dbReference type="ARBA" id="ARBA00022729"/>
    </source>
</evidence>
<dbReference type="Pfam" id="PF03045">
    <property type="entry name" value="DAN"/>
    <property type="match status" value="1"/>
</dbReference>
<evidence type="ECO:0000256" key="2">
    <source>
        <dbReference type="ARBA" id="ARBA00022525"/>
    </source>
</evidence>
<keyword evidence="2" id="KW-0964">Secreted</keyword>
<dbReference type="EMBL" id="CAHIKZ030000708">
    <property type="protein sequence ID" value="CAE1234797.1"/>
    <property type="molecule type" value="Genomic_DNA"/>
</dbReference>
<keyword evidence="8" id="KW-1185">Reference proteome</keyword>
<evidence type="ECO:0000256" key="1">
    <source>
        <dbReference type="ARBA" id="ARBA00004613"/>
    </source>
</evidence>
<dbReference type="AlphaFoldDB" id="A0A812BMQ4"/>
<organism evidence="7 8">
    <name type="scientific">Acanthosepion pharaonis</name>
    <name type="common">Pharaoh cuttlefish</name>
    <name type="synonym">Sepia pharaonis</name>
    <dbReference type="NCBI Taxonomy" id="158019"/>
    <lineage>
        <taxon>Eukaryota</taxon>
        <taxon>Metazoa</taxon>
        <taxon>Spiralia</taxon>
        <taxon>Lophotrochozoa</taxon>
        <taxon>Mollusca</taxon>
        <taxon>Cephalopoda</taxon>
        <taxon>Coleoidea</taxon>
        <taxon>Decapodiformes</taxon>
        <taxon>Sepiida</taxon>
        <taxon>Sepiina</taxon>
        <taxon>Sepiidae</taxon>
        <taxon>Acanthosepion</taxon>
    </lineage>
</organism>
<dbReference type="Proteomes" id="UP000597762">
    <property type="component" value="Unassembled WGS sequence"/>
</dbReference>
<reference evidence="7" key="1">
    <citation type="submission" date="2021-01" db="EMBL/GenBank/DDBJ databases">
        <authorList>
            <person name="Li R."/>
            <person name="Bekaert M."/>
        </authorList>
    </citation>
    <scope>NUCLEOTIDE SEQUENCE</scope>
    <source>
        <strain evidence="7">Farmed</strain>
    </source>
</reference>
<accession>A0A812BMQ4</accession>
<dbReference type="OrthoDB" id="6042322at2759"/>
<dbReference type="InterPro" id="IPR004133">
    <property type="entry name" value="DAN_dom"/>
</dbReference>
<keyword evidence="3" id="KW-0732">Signal</keyword>
<evidence type="ECO:0000256" key="4">
    <source>
        <dbReference type="ARBA" id="ARBA00023157"/>
    </source>
</evidence>
<feature type="domain" description="DAN" evidence="6">
    <location>
        <begin position="60"/>
        <end position="118"/>
    </location>
</feature>
<keyword evidence="5" id="KW-0812">Transmembrane</keyword>
<dbReference type="GO" id="GO:0005576">
    <property type="term" value="C:extracellular region"/>
    <property type="evidence" value="ECO:0007669"/>
    <property type="project" value="UniProtKB-SubCell"/>
</dbReference>
<keyword evidence="5" id="KW-1133">Transmembrane helix</keyword>
<protein>
    <recommendedName>
        <fullName evidence="6">DAN domain-containing protein</fullName>
    </recommendedName>
</protein>
<evidence type="ECO:0000256" key="5">
    <source>
        <dbReference type="SAM" id="Phobius"/>
    </source>
</evidence>
<keyword evidence="5" id="KW-0472">Membrane</keyword>
<feature type="transmembrane region" description="Helical" evidence="5">
    <location>
        <begin position="135"/>
        <end position="153"/>
    </location>
</feature>
<gene>
    <name evidence="7" type="ORF">SPHA_19526</name>
</gene>
<keyword evidence="4" id="KW-1015">Disulfide bond</keyword>
<dbReference type="Gene3D" id="2.10.90.10">
    <property type="entry name" value="Cystine-knot cytokines"/>
    <property type="match status" value="1"/>
</dbReference>
<evidence type="ECO:0000313" key="8">
    <source>
        <dbReference type="Proteomes" id="UP000597762"/>
    </source>
</evidence>